<evidence type="ECO:0000259" key="2">
    <source>
        <dbReference type="Pfam" id="PF00561"/>
    </source>
</evidence>
<feature type="domain" description="AB hydrolase-1" evidence="2">
    <location>
        <begin position="26"/>
        <end position="289"/>
    </location>
</feature>
<dbReference type="Proteomes" id="UP000243106">
    <property type="component" value="Unassembled WGS sequence"/>
</dbReference>
<dbReference type="Pfam" id="PF00561">
    <property type="entry name" value="Abhydrolase_1"/>
    <property type="match status" value="1"/>
</dbReference>
<dbReference type="RefSeq" id="WP_093009684.1">
    <property type="nucleotide sequence ID" value="NZ_FOXV01000002.1"/>
</dbReference>
<dbReference type="InterPro" id="IPR029058">
    <property type="entry name" value="AB_hydrolase_fold"/>
</dbReference>
<dbReference type="PRINTS" id="PR00412">
    <property type="entry name" value="EPOXHYDRLASE"/>
</dbReference>
<dbReference type="PANTHER" id="PTHR43798">
    <property type="entry name" value="MONOACYLGLYCEROL LIPASE"/>
    <property type="match status" value="1"/>
</dbReference>
<keyword evidence="1" id="KW-0378">Hydrolase</keyword>
<gene>
    <name evidence="3" type="ORF">SAMN05421853_102431</name>
</gene>
<organism evidence="3 4">
    <name type="scientific">Roseivivax halotolerans</name>
    <dbReference type="NCBI Taxonomy" id="93684"/>
    <lineage>
        <taxon>Bacteria</taxon>
        <taxon>Pseudomonadati</taxon>
        <taxon>Pseudomonadota</taxon>
        <taxon>Alphaproteobacteria</taxon>
        <taxon>Rhodobacterales</taxon>
        <taxon>Roseobacteraceae</taxon>
        <taxon>Roseivivax</taxon>
    </lineage>
</organism>
<protein>
    <submittedName>
        <fullName evidence="3">Pimeloyl-ACP methyl ester carboxylesterase</fullName>
    </submittedName>
</protein>
<dbReference type="PRINTS" id="PR00111">
    <property type="entry name" value="ABHYDROLASE"/>
</dbReference>
<dbReference type="SUPFAM" id="SSF53474">
    <property type="entry name" value="alpha/beta-Hydrolases"/>
    <property type="match status" value="1"/>
</dbReference>
<dbReference type="InterPro" id="IPR000073">
    <property type="entry name" value="AB_hydrolase_1"/>
</dbReference>
<evidence type="ECO:0000256" key="1">
    <source>
        <dbReference type="ARBA" id="ARBA00022801"/>
    </source>
</evidence>
<dbReference type="STRING" id="93684.SAMN05421853_102431"/>
<dbReference type="PANTHER" id="PTHR43798:SF31">
    <property type="entry name" value="AB HYDROLASE SUPERFAMILY PROTEIN YCLE"/>
    <property type="match status" value="1"/>
</dbReference>
<dbReference type="InterPro" id="IPR000639">
    <property type="entry name" value="Epox_hydrolase-like"/>
</dbReference>
<accession>A0A1I5WLE6</accession>
<evidence type="ECO:0000313" key="3">
    <source>
        <dbReference type="EMBL" id="SFQ20662.1"/>
    </source>
</evidence>
<dbReference type="InterPro" id="IPR050266">
    <property type="entry name" value="AB_hydrolase_sf"/>
</dbReference>
<evidence type="ECO:0000313" key="4">
    <source>
        <dbReference type="Proteomes" id="UP000243106"/>
    </source>
</evidence>
<dbReference type="EMBL" id="FOXV01000002">
    <property type="protein sequence ID" value="SFQ20662.1"/>
    <property type="molecule type" value="Genomic_DNA"/>
</dbReference>
<dbReference type="GO" id="GO:0016787">
    <property type="term" value="F:hydrolase activity"/>
    <property type="evidence" value="ECO:0007669"/>
    <property type="project" value="UniProtKB-KW"/>
</dbReference>
<dbReference type="Gene3D" id="3.40.50.1820">
    <property type="entry name" value="alpha/beta hydrolase"/>
    <property type="match status" value="1"/>
</dbReference>
<keyword evidence="4" id="KW-1185">Reference proteome</keyword>
<proteinExistence type="predicted"/>
<dbReference type="AlphaFoldDB" id="A0A1I5WLE6"/>
<name>A0A1I5WLE6_9RHOB</name>
<dbReference type="GO" id="GO:0016020">
    <property type="term" value="C:membrane"/>
    <property type="evidence" value="ECO:0007669"/>
    <property type="project" value="TreeGrafter"/>
</dbReference>
<reference evidence="4" key="1">
    <citation type="submission" date="2016-10" db="EMBL/GenBank/DDBJ databases">
        <authorList>
            <person name="Varghese N."/>
            <person name="Submissions S."/>
        </authorList>
    </citation>
    <scope>NUCLEOTIDE SEQUENCE [LARGE SCALE GENOMIC DNA]</scope>
    <source>
        <strain evidence="4">JCM 10271</strain>
    </source>
</reference>
<sequence length="334" mass="36467">MPELVRPDVTLNYQLVGPPLEDGQTPVVLIHGLGANLAFWYLGAVRHLGREMPMLLPDLRGHGGSSMPETGYGLEALARDVLALMDETGLSRVHLVGHSHGARVALVVAMMAPDRVASLTVADTQVGTLQPPMRLCDWAHWPVWRKQLEEQGVETFPPDDSEIDFRLLSDLGARGQAALATGGVSARVEGRAAGRPRKRAGINLRSRQMGARGAEKWRGLLERTSARQEMDDEAPLAPEKLAALEMPLLLVYGAQSHCLPTSEALMELVPGARRIVVPGAGHFFPIVKPRLFALALRAFIAGVERPGAAAERRTRARAHQRPILRAALRRRRSQ</sequence>